<dbReference type="GO" id="GO:0017038">
    <property type="term" value="P:protein import"/>
    <property type="evidence" value="ECO:0007669"/>
    <property type="project" value="InterPro"/>
</dbReference>
<keyword evidence="2" id="KW-0653">Protein transport</keyword>
<keyword evidence="2" id="KW-0813">Transport</keyword>
<dbReference type="OrthoDB" id="7663308at2759"/>
<accession>E2BMA7</accession>
<evidence type="ECO:0000313" key="10">
    <source>
        <dbReference type="Proteomes" id="UP000008237"/>
    </source>
</evidence>
<evidence type="ECO:0000256" key="1">
    <source>
        <dbReference type="ARBA" id="ARBA00022490"/>
    </source>
</evidence>
<evidence type="ECO:0000256" key="5">
    <source>
        <dbReference type="SAM" id="Phobius"/>
    </source>
</evidence>
<dbReference type="OMA" id="WMSENID"/>
<evidence type="ECO:0000259" key="8">
    <source>
        <dbReference type="PROSITE" id="PS51196"/>
    </source>
</evidence>
<dbReference type="PANTHER" id="PTHR30612:SF0">
    <property type="entry name" value="CHLOROPLAST PROTEIN-TRANSPORTING ATPASE"/>
    <property type="match status" value="1"/>
</dbReference>
<dbReference type="GO" id="GO:0006886">
    <property type="term" value="P:intracellular protein transport"/>
    <property type="evidence" value="ECO:0007669"/>
    <property type="project" value="InterPro"/>
</dbReference>
<dbReference type="PANTHER" id="PTHR30612">
    <property type="entry name" value="SECA INNER MEMBRANE COMPONENT OF SEC PROTEIN SECRETION SYSTEM"/>
    <property type="match status" value="1"/>
</dbReference>
<evidence type="ECO:0000256" key="4">
    <source>
        <dbReference type="SAM" id="Coils"/>
    </source>
</evidence>
<protein>
    <submittedName>
        <fullName evidence="9">Protein translocase subunit secA</fullName>
    </submittedName>
</protein>
<feature type="coiled-coil region" evidence="4">
    <location>
        <begin position="3224"/>
        <end position="3251"/>
    </location>
</feature>
<dbReference type="PROSITE" id="PS51192">
    <property type="entry name" value="HELICASE_ATP_BIND_1"/>
    <property type="match status" value="1"/>
</dbReference>
<feature type="transmembrane region" description="Helical" evidence="5">
    <location>
        <begin position="2889"/>
        <end position="2909"/>
    </location>
</feature>
<dbReference type="GO" id="GO:0006605">
    <property type="term" value="P:protein targeting"/>
    <property type="evidence" value="ECO:0007669"/>
    <property type="project" value="InterPro"/>
</dbReference>
<evidence type="ECO:0000259" key="6">
    <source>
        <dbReference type="PROSITE" id="PS51192"/>
    </source>
</evidence>
<dbReference type="InterPro" id="IPR014001">
    <property type="entry name" value="Helicase_ATP-bd"/>
</dbReference>
<sequence length="3680" mass="426336">MEVTGIPNLIRTHLWNHRYRLEEIENIIEKEHNVQLNTVDRAYIEDKYLKCCLEYWIEEIDSFLKEHSTNGHLIEKLDKELIALNNIKHFVKTPPPFNDLNYYKLLMEHKDLIEQHKEETLMKCFKEKCLELSMAHGNILIEQVDFLKTLLEFLAMFEKCDEYPDMMKLQHLYKPDISSDKFFQIIMNLNVADYDVKLKQLQYATRSLMGQKHIALMDKYQEIIGAYFKPVTLEKLTTDNRVVIEIKGGNFYLSDIINDVNSLLLHDSYIEEVRFMCSGIMYINKNLENSMWHGKNIVVYAKAIVIRDKCEWDISGKSVDATIIMKAETDDNGVGVDGEHGKDGENGGNVFIHADNMLHPQMLEIWCNGGNGSDGQRGGDGKDGRDGTGISYVDFITKFPSSGKLISKFSIRNMRTIVRNIHSLGQIRLSWLNGKNRSIEDLIKSKKRCNIYLEAVTEDGQEIYFSSSFDGQTFVLYKGSAGRPGGRGGAAGLGGQGGYPGKVISDHNGIVIVSNSGKNGENGKEGKCGIHGKDGWDMSFIDCAFWMKGKYYGINENSKLELSYYDSNASDRIYVPYRATNSKNKYVQILETNIPQPANMTFTEKDTSTRSEHQTQAESKRNILQNHIFMQHSQYMIGTNTGLYQDVQKYRHAEGILMENREQQMKEMSKVTVTRTKSSTQKNARVLNTISPICLTECQQTRDKSLEDMLKSLQQGSLNEWFKLKNKQFGYSDFYNFFKSYEQLKDEHAQKQKGDTNDSASDIQMQLHLKNIEQLLIEKYRLAVLQQIAQIAEHKCLANNKFELTPKNAIKYFQKIESHQHVNLNLHKELGNLQQYFFEDNEMQRKTISKFCGVENVNKYHDLFKFSIASFVMDEGKEEEAHPNVKKYYEEYSKFVGVQEIKLKKFYKESKLDAGSCYNVICQLFRSLNNTNVENRLKEDAKKNKQLKKLYQRFSKMFNERFIWEDCMKDPKILKEYVRHIQLHGPLSPSYRELLAYIFNINICMYITDRNNQICLLDVHNPQSTHVIYLLYTNKNYTLLNVNQDFLRLDMERNGRANLYMKIIAEVESIEHKANLDEYIKEELFLLGSKEDNSEISTTEIKIDEKVDMYDIIQYFSSSEKKQKLRFMLDKISSKYIGQREIIHAIAKVFSCNGRHITYNELCCLVNAVLNFVIEDCSGLNVFSWIIMAYPQQQWLNEIILLKLENHFQTLLNEMHEWRRYLRNIHEKETLLLLSFKLEQNKSNKAFSTECIGNILYLLSNISERVPGLHALELSDWPYAIKEKYWTTKLSKLTKWEDEDLQRASYYLLSLENSAGTSLVDAFMDILIKKWVTLLSNESSSVTREASSNFQKDTSSISTQNFLQILSSFYNGEWNLSQEVLITLNDCQINQWTILMKEVFSSNEDRTVNKLIDLIRGNGNTSERILSDLNGIRDTIQAMKQIKATSEEAIKKEIARHKSNIEISKKESDKLQYVHNYMADLLSLIENAIYIKKNFRLRDTQKLAILALFTNECSTLVQVSTGEGKSLIIVALSILKALCGQKIDIITSSSVLAKRDSNMNSDIYDLFSVSVSHNCDDDIENRKEVYSWKNIVYGELSGFQRDYLLDRFYGINILGGRNFENVIIDEVDSMLLDKGNNILYLSHNLPCLDKLEAVYVYIWQLINKPFKSQEELQHLIDNKVIKQKVLCNMYGSLSKEDIKKIDGHISDQQVNTNWERLIKHNIIDDDGYLQKDNVSAKNIVKALSPDFKRYERYLVYLFEQIFKREKLVIVPNYLKSFVTLHLDAWIKSAKKALLMQERQDYILDVGREGSSPDLKTNITIIDRDTGVEQINSQWDEALHQFLQLKHGCRLSTQSLKAVFVSNVSYLKFYSKLYGLTGTLGSQWERDLLRHIYQVDFVMVPTTKMKKFEEYNPIVCSSLQEWHQQICLEADTYTKAGRSVLIICETVHDVEALYRVLGAKYMTNLHTYTRDYESFGVAAKHLCEGQIIIATNLAGRGPDIKITEQLDKAGGLHVCLTYLPNNNRIEQQAFGRAARYGNNGSGRLIILGLRHTHSILQTSHLKKERDFEEIRRISDIKLHYETQIYVEEDAFHQFEEVYLQLEKNLKDDVCDEVKEVLLCSCMNEWVFWLDKNNKYINGTLGEQDTDKYKASLNKLIDRLRVLKSKESKDWVHWTREPTQIIKLAKYFARNKEQDMAIELFDHVIKEEPNFSESAHYYKAFSLIKKISKKDRGALKEIKKELREAAKLFQEHRDYAVNVICTIDMLLRRNFGIMEINTFEEQHTNIRNIYEIFMQSIDDMIGHDVTSQNLKKYVVVKEELAQTLYLDLIKNNILRKPRVSKNIEKGIVKEICERHKIIPKELGDFLMEKRGCSIEPEEFEKDMKKSVRMPSNEDFWKLLVKEKILKDEVKYVHINSWVLRDIDPSFLKLLDNMIEQKKLENSTWKCNKEQLLLYRSFFCQWDNQDEDKDIILEKGLFKRLISDEKYKILKRRKVFEYSKKATYDAGQVVNVIFPYFDSITVEDLTERDISEEDAKRILTDLVKQKVLSAGDKGLYRLVVPYDQIWDLQLPSCPIYENFVKLLLYTCFSYRIALQKLIKDFQDEEVFDDLRLVSKPYQSVIDSLMKQKIIKHAKLSSNNYSLESKLRNMYERMIRGKNAFMQILYENNLVSRTEKDAELFNYIIRKEWIDVMESIEENIIKSFKGQDPTGNTSKAQDTSAEMATGMWRPRTSSILMYIYYSLTAKEREKILMFIDGDTLRCIRESTNYEGPTETIKNIIDAHNYFGKKATIKKIVKALEASKNSFKTLDVPDCSMMSLLKHIEISRSFSSGDYPNEELQIFAMNGLDDLLILHEQRWSWEMIFKAAAVVVLGIMQIIFAIVIYNFSANTMTCIIGALVSEGVNDIFFAISAFRSGYFSWKSYMHHKIISLAITGLKFSLRAMLSSASETLSYENSIIEPNTLSTDTETTTMLSKQVSNEVKCQGTRLLKKEFTKRVAMSTVEGVAFGPKNANVDWIVSRYIQKMCRNIGSSMVQEIDKAVEDHIISNTLKTAYQMLGQQNAKAMIEDLTNDNFANRLTFELSPMCIKLEYVMMNIVEKFQSVCSASIASFNAMALLKLMEEIDPAGTILQKTTVLYDLKKITNNVLNELNEHMQTKVSELCEINTSIRQDQQNSANSYDKDVVEFQVDIKTKWCIILCERADQVITKEIINPVMHTVAKIILSYAGKQMYSDCKERMSDELQQYKQEHEQERMRRAKGGEEEMQEIQELRIIPEEVRKQVEKEYNSNLKNLLMKTHNLKLFADIVRENVPMNTTCVAACLPVLQRMLKNHGFNVEGLTLVVDEASGLSERISTMSDGEQDIVIRMLSKDGHLQISRDDNANSGASHGFKNCLYETFCQYIPDLDSMSAETFRRKVAKEIESSPSIRDRLSYGWHQYRIGAGLIGGKKARSRSVTREKSMTKDKKDMKDWTQNNKYDVDLTVNKVLSNKELQEQRTKALNAAFQKCCDFVGKYKDENRRFINLRLEDFKPTLYDTIYVGGPYTGEIGFFPVQMEAKLKVRVPGTEKQTETIKLEININNPCISVVKHGPKVPCVGYSVTGCSDLLLKARGHILINKKGNDFLPHRNSSNINVESLHAGEAIPDDQQVSILKMFGEPDYEKVLARYEGQNSDHFNMRGKKFITFY</sequence>
<dbReference type="SUPFAM" id="SSF52540">
    <property type="entry name" value="P-loop containing nucleoside triphosphate hydrolases"/>
    <property type="match status" value="2"/>
</dbReference>
<evidence type="ECO:0000256" key="2">
    <source>
        <dbReference type="ARBA" id="ARBA00022927"/>
    </source>
</evidence>
<name>E2BMA7_HARSA</name>
<dbReference type="InterPro" id="IPR011115">
    <property type="entry name" value="SecA_DEAD"/>
</dbReference>
<dbReference type="EMBL" id="GL449166">
    <property type="protein sequence ID" value="EFN83174.1"/>
    <property type="molecule type" value="Genomic_DNA"/>
</dbReference>
<dbReference type="Gene3D" id="3.90.1440.10">
    <property type="entry name" value="SecA, preprotein cross-linking domain"/>
    <property type="match status" value="1"/>
</dbReference>
<keyword evidence="4" id="KW-0175">Coiled coil</keyword>
<keyword evidence="10" id="KW-1185">Reference proteome</keyword>
<evidence type="ECO:0000256" key="3">
    <source>
        <dbReference type="ARBA" id="ARBA00023010"/>
    </source>
</evidence>
<organism evidence="10">
    <name type="scientific">Harpegnathos saltator</name>
    <name type="common">Jerdon's jumping ant</name>
    <dbReference type="NCBI Taxonomy" id="610380"/>
    <lineage>
        <taxon>Eukaryota</taxon>
        <taxon>Metazoa</taxon>
        <taxon>Ecdysozoa</taxon>
        <taxon>Arthropoda</taxon>
        <taxon>Hexapoda</taxon>
        <taxon>Insecta</taxon>
        <taxon>Pterygota</taxon>
        <taxon>Neoptera</taxon>
        <taxon>Endopterygota</taxon>
        <taxon>Hymenoptera</taxon>
        <taxon>Apocrita</taxon>
        <taxon>Aculeata</taxon>
        <taxon>Formicoidea</taxon>
        <taxon>Formicidae</taxon>
        <taxon>Ponerinae</taxon>
        <taxon>Ponerini</taxon>
        <taxon>Harpegnathos</taxon>
    </lineage>
</organism>
<evidence type="ECO:0000259" key="7">
    <source>
        <dbReference type="PROSITE" id="PS51194"/>
    </source>
</evidence>
<keyword evidence="3" id="KW-0811">Translocation</keyword>
<dbReference type="PROSITE" id="PS51196">
    <property type="entry name" value="SECA_MOTOR_DEAD"/>
    <property type="match status" value="1"/>
</dbReference>
<dbReference type="InterPro" id="IPR000185">
    <property type="entry name" value="SecA"/>
</dbReference>
<dbReference type="InterPro" id="IPR001650">
    <property type="entry name" value="Helicase_C-like"/>
</dbReference>
<dbReference type="Pfam" id="PF07517">
    <property type="entry name" value="SecA_DEAD"/>
    <property type="match status" value="1"/>
</dbReference>
<dbReference type="Gene3D" id="3.40.50.300">
    <property type="entry name" value="P-loop containing nucleotide triphosphate hydrolases"/>
    <property type="match status" value="3"/>
</dbReference>
<feature type="domain" description="Helicase C-terminal" evidence="7">
    <location>
        <begin position="1927"/>
        <end position="2104"/>
    </location>
</feature>
<feature type="transmembrane region" description="Helical" evidence="5">
    <location>
        <begin position="2858"/>
        <end position="2882"/>
    </location>
</feature>
<proteinExistence type="predicted"/>
<keyword evidence="5" id="KW-0812">Transmembrane</keyword>
<feature type="domain" description="Helicase ATP-binding" evidence="6">
    <location>
        <begin position="1506"/>
        <end position="1642"/>
    </location>
</feature>
<keyword evidence="5" id="KW-0472">Membrane</keyword>
<reference evidence="9 10" key="1">
    <citation type="journal article" date="2010" name="Science">
        <title>Genomic comparison of the ants Camponotus floridanus and Harpegnathos saltator.</title>
        <authorList>
            <person name="Bonasio R."/>
            <person name="Zhang G."/>
            <person name="Ye C."/>
            <person name="Mutti N.S."/>
            <person name="Fang X."/>
            <person name="Qin N."/>
            <person name="Donahue G."/>
            <person name="Yang P."/>
            <person name="Li Q."/>
            <person name="Li C."/>
            <person name="Zhang P."/>
            <person name="Huang Z."/>
            <person name="Berger S.L."/>
            <person name="Reinberg D."/>
            <person name="Wang J."/>
            <person name="Liebig J."/>
        </authorList>
    </citation>
    <scope>NUCLEOTIDE SEQUENCE [LARGE SCALE GENOMIC DNA]</scope>
    <source>
        <strain evidence="9 10">R22 G/1</strain>
    </source>
</reference>
<dbReference type="PRINTS" id="PR00906">
    <property type="entry name" value="SECA"/>
</dbReference>
<dbReference type="InterPro" id="IPR027417">
    <property type="entry name" value="P-loop_NTPase"/>
</dbReference>
<dbReference type="PROSITE" id="PS51194">
    <property type="entry name" value="HELICASE_CTER"/>
    <property type="match status" value="1"/>
</dbReference>
<keyword evidence="5" id="KW-1133">Transmembrane helix</keyword>
<keyword evidence="1" id="KW-0963">Cytoplasm</keyword>
<evidence type="ECO:0000313" key="9">
    <source>
        <dbReference type="EMBL" id="EFN83174.1"/>
    </source>
</evidence>
<dbReference type="GO" id="GO:0005524">
    <property type="term" value="F:ATP binding"/>
    <property type="evidence" value="ECO:0007669"/>
    <property type="project" value="InterPro"/>
</dbReference>
<dbReference type="InParanoid" id="E2BMA7"/>
<dbReference type="Proteomes" id="UP000008237">
    <property type="component" value="Unassembled WGS sequence"/>
</dbReference>
<dbReference type="InterPro" id="IPR014018">
    <property type="entry name" value="SecA_motor_DEAD"/>
</dbReference>
<gene>
    <name evidence="9" type="ORF">EAI_00707</name>
</gene>
<dbReference type="SMART" id="SM00957">
    <property type="entry name" value="SecA_DEAD"/>
    <property type="match status" value="1"/>
</dbReference>
<feature type="domain" description="SecA family profile" evidence="8">
    <location>
        <begin position="1411"/>
        <end position="2076"/>
    </location>
</feature>
<dbReference type="GO" id="GO:0016020">
    <property type="term" value="C:membrane"/>
    <property type="evidence" value="ECO:0007669"/>
    <property type="project" value="InterPro"/>
</dbReference>